<reference evidence="1 2" key="1">
    <citation type="submission" date="2011-08" db="EMBL/GenBank/DDBJ databases">
        <authorList>
            <person name="Liu Z.J."/>
            <person name="Shi F.L."/>
            <person name="Lu J.Q."/>
            <person name="Li M."/>
            <person name="Wang Z.L."/>
        </authorList>
    </citation>
    <scope>NUCLEOTIDE SEQUENCE [LARGE SCALE GENOMIC DNA]</scope>
    <source>
        <strain evidence="1 2">USNM 41457</strain>
    </source>
</reference>
<dbReference type="AlphaFoldDB" id="J9DMA1"/>
<dbReference type="EMBL" id="AFBI03000068">
    <property type="protein sequence ID" value="EJW02502.1"/>
    <property type="molecule type" value="Genomic_DNA"/>
</dbReference>
<accession>J9DMA1</accession>
<proteinExistence type="predicted"/>
<dbReference type="Proteomes" id="UP000003163">
    <property type="component" value="Unassembled WGS sequence"/>
</dbReference>
<evidence type="ECO:0000313" key="1">
    <source>
        <dbReference type="EMBL" id="EJW02502.1"/>
    </source>
</evidence>
<reference evidence="2" key="2">
    <citation type="submission" date="2015-07" db="EMBL/GenBank/DDBJ databases">
        <title>Contrasting host-pathogen interactions and genome evolution in two generalist and specialist microsporidian pathogens of mosquitoes.</title>
        <authorList>
            <consortium name="The Broad Institute Genomics Platform"/>
            <consortium name="The Broad Institute Genome Sequencing Center for Infectious Disease"/>
            <person name="Cuomo C.A."/>
            <person name="Sanscrainte N.D."/>
            <person name="Goldberg J.M."/>
            <person name="Heiman D."/>
            <person name="Young S."/>
            <person name="Zeng Q."/>
            <person name="Becnel J.J."/>
            <person name="Birren B.W."/>
        </authorList>
    </citation>
    <scope>NUCLEOTIDE SEQUENCE [LARGE SCALE GENOMIC DNA]</scope>
    <source>
        <strain evidence="2">USNM 41457</strain>
    </source>
</reference>
<dbReference type="HOGENOM" id="CLU_1408738_0_0_1"/>
<organism evidence="1 2">
    <name type="scientific">Edhazardia aedis (strain USNM 41457)</name>
    <name type="common">Microsporidian parasite</name>
    <dbReference type="NCBI Taxonomy" id="1003232"/>
    <lineage>
        <taxon>Eukaryota</taxon>
        <taxon>Fungi</taxon>
        <taxon>Fungi incertae sedis</taxon>
        <taxon>Microsporidia</taxon>
        <taxon>Edhazardia</taxon>
    </lineage>
</organism>
<dbReference type="InParanoid" id="J9DMA1"/>
<comment type="caution">
    <text evidence="1">The sequence shown here is derived from an EMBL/GenBank/DDBJ whole genome shotgun (WGS) entry which is preliminary data.</text>
</comment>
<name>J9DMA1_EDHAE</name>
<dbReference type="VEuPathDB" id="MicrosporidiaDB:EDEG_03088"/>
<protein>
    <submittedName>
        <fullName evidence="1">Uncharacterized protein</fullName>
    </submittedName>
</protein>
<evidence type="ECO:0000313" key="2">
    <source>
        <dbReference type="Proteomes" id="UP000003163"/>
    </source>
</evidence>
<keyword evidence="2" id="KW-1185">Reference proteome</keyword>
<sequence length="193" mass="22630">MLVNIDQLVLKNTILIKSSFIWTDIYSKYASKYPKIDKLLTPLMSKLDLTVRKEISSINRVFSCALSQGDLYYAFESLEVKNQLSLLLQNCEAAEFDGIGKSKNCHDFYYQQELMNLLGKRCEWLFSPLFSLYDEEIRFTNVILNSIFDIEISSTEDFNISNTYLQIFAKRKEYLDIMQKSIKKGHKKFYNTN</sequence>
<gene>
    <name evidence="1" type="ORF">EDEG_03088</name>
</gene>